<dbReference type="EMBL" id="GBRH01201185">
    <property type="protein sequence ID" value="JAD96710.1"/>
    <property type="molecule type" value="Transcribed_RNA"/>
</dbReference>
<evidence type="ECO:0000313" key="2">
    <source>
        <dbReference type="EMBL" id="JAD96710.1"/>
    </source>
</evidence>
<dbReference type="AlphaFoldDB" id="A0A0A9EFT6"/>
<feature type="signal peptide" evidence="1">
    <location>
        <begin position="1"/>
        <end position="20"/>
    </location>
</feature>
<reference evidence="2" key="1">
    <citation type="submission" date="2014-09" db="EMBL/GenBank/DDBJ databases">
        <authorList>
            <person name="Magalhaes I.L.F."/>
            <person name="Oliveira U."/>
            <person name="Santos F.R."/>
            <person name="Vidigal T.H.D.A."/>
            <person name="Brescovit A.D."/>
            <person name="Santos A.J."/>
        </authorList>
    </citation>
    <scope>NUCLEOTIDE SEQUENCE</scope>
    <source>
        <tissue evidence="2">Shoot tissue taken approximately 20 cm above the soil surface</tissue>
    </source>
</reference>
<sequence>MAHPITSMLYVCMIIFPSGGHYCSVKTVSSHILVYHHKRDCSTMYQCIPNSVGTLDISSLNIIVMHFVTGIGHGICIQLGFPP</sequence>
<feature type="chain" id="PRO_5002064287" description="Secreted protein" evidence="1">
    <location>
        <begin position="21"/>
        <end position="83"/>
    </location>
</feature>
<protein>
    <recommendedName>
        <fullName evidence="3">Secreted protein</fullName>
    </recommendedName>
</protein>
<evidence type="ECO:0000256" key="1">
    <source>
        <dbReference type="SAM" id="SignalP"/>
    </source>
</evidence>
<reference evidence="2" key="2">
    <citation type="journal article" date="2015" name="Data Brief">
        <title>Shoot transcriptome of the giant reed, Arundo donax.</title>
        <authorList>
            <person name="Barrero R.A."/>
            <person name="Guerrero F.D."/>
            <person name="Moolhuijzen P."/>
            <person name="Goolsby J.A."/>
            <person name="Tidwell J."/>
            <person name="Bellgard S.E."/>
            <person name="Bellgard M.I."/>
        </authorList>
    </citation>
    <scope>NUCLEOTIDE SEQUENCE</scope>
    <source>
        <tissue evidence="2">Shoot tissue taken approximately 20 cm above the soil surface</tissue>
    </source>
</reference>
<proteinExistence type="predicted"/>
<organism evidence="2">
    <name type="scientific">Arundo donax</name>
    <name type="common">Giant reed</name>
    <name type="synonym">Donax arundinaceus</name>
    <dbReference type="NCBI Taxonomy" id="35708"/>
    <lineage>
        <taxon>Eukaryota</taxon>
        <taxon>Viridiplantae</taxon>
        <taxon>Streptophyta</taxon>
        <taxon>Embryophyta</taxon>
        <taxon>Tracheophyta</taxon>
        <taxon>Spermatophyta</taxon>
        <taxon>Magnoliopsida</taxon>
        <taxon>Liliopsida</taxon>
        <taxon>Poales</taxon>
        <taxon>Poaceae</taxon>
        <taxon>PACMAD clade</taxon>
        <taxon>Arundinoideae</taxon>
        <taxon>Arundineae</taxon>
        <taxon>Arundo</taxon>
    </lineage>
</organism>
<accession>A0A0A9EFT6</accession>
<evidence type="ECO:0008006" key="3">
    <source>
        <dbReference type="Google" id="ProtNLM"/>
    </source>
</evidence>
<keyword evidence="1" id="KW-0732">Signal</keyword>
<name>A0A0A9EFT6_ARUDO</name>